<dbReference type="PANTHER" id="PTHR25466">
    <property type="entry name" value="T-LYMPHOCYTE ACTIVATION ANTIGEN"/>
    <property type="match status" value="1"/>
</dbReference>
<feature type="signal peptide" evidence="11">
    <location>
        <begin position="1"/>
        <end position="36"/>
    </location>
</feature>
<organism evidence="13 14">
    <name type="scientific">Sinocyclocheilus anshuiensis</name>
    <dbReference type="NCBI Taxonomy" id="1608454"/>
    <lineage>
        <taxon>Eukaryota</taxon>
        <taxon>Metazoa</taxon>
        <taxon>Chordata</taxon>
        <taxon>Craniata</taxon>
        <taxon>Vertebrata</taxon>
        <taxon>Euteleostomi</taxon>
        <taxon>Actinopterygii</taxon>
        <taxon>Neopterygii</taxon>
        <taxon>Teleostei</taxon>
        <taxon>Ostariophysi</taxon>
        <taxon>Cypriniformes</taxon>
        <taxon>Cyprinidae</taxon>
        <taxon>Cyprininae</taxon>
        <taxon>Sinocyclocheilus</taxon>
    </lineage>
</organism>
<accession>A0A671Q1Z6</accession>
<keyword evidence="14" id="KW-1185">Reference proteome</keyword>
<dbReference type="GO" id="GO:0007166">
    <property type="term" value="P:cell surface receptor signaling pathway"/>
    <property type="evidence" value="ECO:0007669"/>
    <property type="project" value="TreeGrafter"/>
</dbReference>
<keyword evidence="10" id="KW-0393">Immunoglobulin domain</keyword>
<dbReference type="AlphaFoldDB" id="A0A671Q1Z6"/>
<name>A0A671Q1Z6_9TELE</name>
<evidence type="ECO:0000313" key="13">
    <source>
        <dbReference type="Ensembl" id="ENSSANP00000064495.1"/>
    </source>
</evidence>
<dbReference type="InterPro" id="IPR003599">
    <property type="entry name" value="Ig_sub"/>
</dbReference>
<sequence length="175" mass="19921">RLIRRVTLTYTYRRCCFIYVFVLLTSSASLHQVVEGTEGSSVILKCSHRRIVLEEKQLTVHWRHNDTRNVFDIIHGNVSVKEQDPAYKNRTEVLLKKGHVFLRLTDLQLSDGGTYVCFVPALGIDHSAQLVVKERSCITCTTAEIRSHGTEARLGRTLHLLIPSSGFIVLYLIGW</sequence>
<evidence type="ECO:0000256" key="1">
    <source>
        <dbReference type="ARBA" id="ARBA00004251"/>
    </source>
</evidence>
<dbReference type="Gene3D" id="2.60.40.10">
    <property type="entry name" value="Immunoglobulins"/>
    <property type="match status" value="1"/>
</dbReference>
<dbReference type="SMART" id="SM00409">
    <property type="entry name" value="IG"/>
    <property type="match status" value="1"/>
</dbReference>
<dbReference type="InterPro" id="IPR036179">
    <property type="entry name" value="Ig-like_dom_sf"/>
</dbReference>
<keyword evidence="5" id="KW-1133">Transmembrane helix</keyword>
<evidence type="ECO:0000256" key="4">
    <source>
        <dbReference type="ARBA" id="ARBA00022729"/>
    </source>
</evidence>
<dbReference type="GO" id="GO:0071222">
    <property type="term" value="P:cellular response to lipopolysaccharide"/>
    <property type="evidence" value="ECO:0007669"/>
    <property type="project" value="TreeGrafter"/>
</dbReference>
<keyword evidence="4 11" id="KW-0732">Signal</keyword>
<evidence type="ECO:0000259" key="12">
    <source>
        <dbReference type="PROSITE" id="PS50835"/>
    </source>
</evidence>
<dbReference type="GO" id="GO:0042130">
    <property type="term" value="P:negative regulation of T cell proliferation"/>
    <property type="evidence" value="ECO:0007669"/>
    <property type="project" value="TreeGrafter"/>
</dbReference>
<feature type="domain" description="Ig-like" evidence="12">
    <location>
        <begin position="38"/>
        <end position="119"/>
    </location>
</feature>
<evidence type="ECO:0000256" key="8">
    <source>
        <dbReference type="ARBA" id="ARBA00023170"/>
    </source>
</evidence>
<reference evidence="13" key="2">
    <citation type="submission" date="2025-09" db="UniProtKB">
        <authorList>
            <consortium name="Ensembl"/>
        </authorList>
    </citation>
    <scope>IDENTIFICATION</scope>
</reference>
<dbReference type="PROSITE" id="PS50835">
    <property type="entry name" value="IG_LIKE"/>
    <property type="match status" value="1"/>
</dbReference>
<evidence type="ECO:0000256" key="5">
    <source>
        <dbReference type="ARBA" id="ARBA00022989"/>
    </source>
</evidence>
<evidence type="ECO:0000256" key="6">
    <source>
        <dbReference type="ARBA" id="ARBA00023136"/>
    </source>
</evidence>
<evidence type="ECO:0000256" key="2">
    <source>
        <dbReference type="ARBA" id="ARBA00022475"/>
    </source>
</evidence>
<dbReference type="InterPro" id="IPR007110">
    <property type="entry name" value="Ig-like_dom"/>
</dbReference>
<dbReference type="InterPro" id="IPR013783">
    <property type="entry name" value="Ig-like_fold"/>
</dbReference>
<evidence type="ECO:0000256" key="11">
    <source>
        <dbReference type="SAM" id="SignalP"/>
    </source>
</evidence>
<dbReference type="InterPro" id="IPR013106">
    <property type="entry name" value="Ig_V-set"/>
</dbReference>
<dbReference type="GO" id="GO:0031295">
    <property type="term" value="P:T cell costimulation"/>
    <property type="evidence" value="ECO:0007669"/>
    <property type="project" value="TreeGrafter"/>
</dbReference>
<comment type="subcellular location">
    <subcellularLocation>
        <location evidence="1">Cell membrane</location>
        <topology evidence="1">Single-pass type I membrane protein</topology>
    </subcellularLocation>
</comment>
<keyword evidence="2" id="KW-1003">Cell membrane</keyword>
<evidence type="ECO:0000313" key="14">
    <source>
        <dbReference type="Proteomes" id="UP000472260"/>
    </source>
</evidence>
<reference evidence="13" key="1">
    <citation type="submission" date="2025-08" db="UniProtKB">
        <authorList>
            <consortium name="Ensembl"/>
        </authorList>
    </citation>
    <scope>IDENTIFICATION</scope>
</reference>
<dbReference type="SMART" id="SM00406">
    <property type="entry name" value="IGv"/>
    <property type="match status" value="1"/>
</dbReference>
<dbReference type="GO" id="GO:0006955">
    <property type="term" value="P:immune response"/>
    <property type="evidence" value="ECO:0007669"/>
    <property type="project" value="TreeGrafter"/>
</dbReference>
<dbReference type="PANTHER" id="PTHR25466:SF14">
    <property type="entry name" value="BUTYROPHILIN SUBFAMILY 2 MEMBER A2-LIKE-RELATED"/>
    <property type="match status" value="1"/>
</dbReference>
<keyword evidence="3" id="KW-0812">Transmembrane</keyword>
<dbReference type="GO" id="GO:0042102">
    <property type="term" value="P:positive regulation of T cell proliferation"/>
    <property type="evidence" value="ECO:0007669"/>
    <property type="project" value="TreeGrafter"/>
</dbReference>
<protein>
    <submittedName>
        <fullName evidence="13">Zgc:194627</fullName>
    </submittedName>
</protein>
<dbReference type="GO" id="GO:0009897">
    <property type="term" value="C:external side of plasma membrane"/>
    <property type="evidence" value="ECO:0007669"/>
    <property type="project" value="TreeGrafter"/>
</dbReference>
<dbReference type="Pfam" id="PF07686">
    <property type="entry name" value="V-set"/>
    <property type="match status" value="1"/>
</dbReference>
<evidence type="ECO:0000256" key="7">
    <source>
        <dbReference type="ARBA" id="ARBA00023157"/>
    </source>
</evidence>
<evidence type="ECO:0000256" key="10">
    <source>
        <dbReference type="ARBA" id="ARBA00023319"/>
    </source>
</evidence>
<dbReference type="SUPFAM" id="SSF48726">
    <property type="entry name" value="Immunoglobulin"/>
    <property type="match status" value="1"/>
</dbReference>
<dbReference type="InterPro" id="IPR051713">
    <property type="entry name" value="T-cell_Activation_Regulation"/>
</dbReference>
<keyword evidence="9" id="KW-0325">Glycoprotein</keyword>
<feature type="chain" id="PRO_5025497481" evidence="11">
    <location>
        <begin position="37"/>
        <end position="175"/>
    </location>
</feature>
<proteinExistence type="predicted"/>
<evidence type="ECO:0000256" key="9">
    <source>
        <dbReference type="ARBA" id="ARBA00023180"/>
    </source>
</evidence>
<keyword evidence="7" id="KW-1015">Disulfide bond</keyword>
<evidence type="ECO:0000256" key="3">
    <source>
        <dbReference type="ARBA" id="ARBA00022692"/>
    </source>
</evidence>
<keyword evidence="6" id="KW-0472">Membrane</keyword>
<keyword evidence="8" id="KW-0675">Receptor</keyword>
<dbReference type="Proteomes" id="UP000472260">
    <property type="component" value="Unassembled WGS sequence"/>
</dbReference>
<dbReference type="Ensembl" id="ENSSANT00000068562.1">
    <property type="protein sequence ID" value="ENSSANP00000064495.1"/>
    <property type="gene ID" value="ENSSANG00000032154.1"/>
</dbReference>